<proteinExistence type="predicted"/>
<dbReference type="NCBIfam" id="TIGR04085">
    <property type="entry name" value="rSAM_more_4Fe4S"/>
    <property type="match status" value="1"/>
</dbReference>
<dbReference type="InterPro" id="IPR023885">
    <property type="entry name" value="4Fe4S-binding_SPASM_dom"/>
</dbReference>
<dbReference type="GO" id="GO:0003824">
    <property type="term" value="F:catalytic activity"/>
    <property type="evidence" value="ECO:0007669"/>
    <property type="project" value="InterPro"/>
</dbReference>
<dbReference type="SFLD" id="SFLDG01067">
    <property type="entry name" value="SPASM/twitch_domain_containing"/>
    <property type="match status" value="1"/>
</dbReference>
<dbReference type="Pfam" id="PF04055">
    <property type="entry name" value="Radical_SAM"/>
    <property type="match status" value="1"/>
</dbReference>
<dbReference type="PANTHER" id="PTHR11228:SF7">
    <property type="entry name" value="PQQA PEPTIDE CYCLASE"/>
    <property type="match status" value="1"/>
</dbReference>
<dbReference type="GO" id="GO:0046872">
    <property type="term" value="F:metal ion binding"/>
    <property type="evidence" value="ECO:0007669"/>
    <property type="project" value="UniProtKB-KW"/>
</dbReference>
<comment type="caution">
    <text evidence="6">The sequence shown here is derived from an EMBL/GenBank/DDBJ whole genome shotgun (WGS) entry which is preliminary data.</text>
</comment>
<dbReference type="EMBL" id="MGDD01000300">
    <property type="protein sequence ID" value="OGL42906.1"/>
    <property type="molecule type" value="Genomic_DNA"/>
</dbReference>
<accession>A0A1F7RMV3</accession>
<keyword evidence="3" id="KW-0408">Iron</keyword>
<dbReference type="InterPro" id="IPR007197">
    <property type="entry name" value="rSAM"/>
</dbReference>
<sequence>MEGNRIYRLHLRIEKSGNGVLSINATKILHLNQTATEMAKCIIDGMDNKAAIKHLVKRYKISSSTLQKDFDNFKTTIETLSRAEDTCPVTSMNIDLVEPIDESISAPYRMDLALTYACDNNCNHCYIERPQKGKPLTTNQWKDVIRKCKDIGIPHICFTGGEPTLYKDLVELVTYAEDLELVTGLLTNGRNLKDEKLVTALVGAGIDHFQITLESHVEDIHNKMMGTKTGWAETVQGIKNAVKTPVYTITNTTLCIHNADTMTDTVKFIKSLGLDAFACNSIIFSGDAKKAGIGISEKKLEDVLQKITLKAEELNLKFIWYSPTQYCSFNPVEHGLGMKQCSAARYNMCIEPDGEVLPCQSFYHSVGNFLNDTWENIWNHELCKKLRSHEWVPDKCKDCGDFFVCGGGCPLNIQTDQPQCILSKYFK</sequence>
<evidence type="ECO:0000256" key="3">
    <source>
        <dbReference type="ARBA" id="ARBA00023004"/>
    </source>
</evidence>
<dbReference type="CDD" id="cd01335">
    <property type="entry name" value="Radical_SAM"/>
    <property type="match status" value="1"/>
</dbReference>
<dbReference type="SUPFAM" id="SSF102114">
    <property type="entry name" value="Radical SAM enzymes"/>
    <property type="match status" value="1"/>
</dbReference>
<dbReference type="GO" id="GO:0006783">
    <property type="term" value="P:heme biosynthetic process"/>
    <property type="evidence" value="ECO:0007669"/>
    <property type="project" value="TreeGrafter"/>
</dbReference>
<dbReference type="InterPro" id="IPR050377">
    <property type="entry name" value="Radical_SAM_PqqE_MftC-like"/>
</dbReference>
<dbReference type="AlphaFoldDB" id="A0A1F7RMV3"/>
<evidence type="ECO:0000259" key="5">
    <source>
        <dbReference type="PROSITE" id="PS51918"/>
    </source>
</evidence>
<dbReference type="SMART" id="SM00729">
    <property type="entry name" value="Elp3"/>
    <property type="match status" value="1"/>
</dbReference>
<reference evidence="6 7" key="1">
    <citation type="journal article" date="2016" name="Nat. Commun.">
        <title>Thousands of microbial genomes shed light on interconnected biogeochemical processes in an aquifer system.</title>
        <authorList>
            <person name="Anantharaman K."/>
            <person name="Brown C.T."/>
            <person name="Hug L.A."/>
            <person name="Sharon I."/>
            <person name="Castelle C.J."/>
            <person name="Probst A.J."/>
            <person name="Thomas B.C."/>
            <person name="Singh A."/>
            <person name="Wilkins M.J."/>
            <person name="Karaoz U."/>
            <person name="Brodie E.L."/>
            <person name="Williams K.H."/>
            <person name="Hubbard S.S."/>
            <person name="Banfield J.F."/>
        </authorList>
    </citation>
    <scope>NUCLEOTIDE SEQUENCE [LARGE SCALE GENOMIC DNA]</scope>
</reference>
<keyword evidence="1" id="KW-0949">S-adenosyl-L-methionine</keyword>
<keyword evidence="2" id="KW-0479">Metal-binding</keyword>
<dbReference type="SFLD" id="SFLDS00029">
    <property type="entry name" value="Radical_SAM"/>
    <property type="match status" value="1"/>
</dbReference>
<dbReference type="PANTHER" id="PTHR11228">
    <property type="entry name" value="RADICAL SAM DOMAIN PROTEIN"/>
    <property type="match status" value="1"/>
</dbReference>
<dbReference type="Pfam" id="PF13186">
    <property type="entry name" value="SPASM"/>
    <property type="match status" value="1"/>
</dbReference>
<evidence type="ECO:0000256" key="1">
    <source>
        <dbReference type="ARBA" id="ARBA00022691"/>
    </source>
</evidence>
<name>A0A1F7RMV3_9BACT</name>
<keyword evidence="4" id="KW-0411">Iron-sulfur</keyword>
<dbReference type="InterPro" id="IPR006638">
    <property type="entry name" value="Elp3/MiaA/NifB-like_rSAM"/>
</dbReference>
<evidence type="ECO:0000256" key="2">
    <source>
        <dbReference type="ARBA" id="ARBA00022723"/>
    </source>
</evidence>
<feature type="domain" description="Radical SAM core" evidence="5">
    <location>
        <begin position="104"/>
        <end position="325"/>
    </location>
</feature>
<organism evidence="6 7">
    <name type="scientific">Candidatus Schekmanbacteria bacterium RBG_13_48_7</name>
    <dbReference type="NCBI Taxonomy" id="1817878"/>
    <lineage>
        <taxon>Bacteria</taxon>
        <taxon>Candidatus Schekmaniibacteriota</taxon>
    </lineage>
</organism>
<evidence type="ECO:0000313" key="6">
    <source>
        <dbReference type="EMBL" id="OGL42906.1"/>
    </source>
</evidence>
<dbReference type="SFLD" id="SFLDG01386">
    <property type="entry name" value="main_SPASM_domain-containing"/>
    <property type="match status" value="1"/>
</dbReference>
<dbReference type="InterPro" id="IPR013785">
    <property type="entry name" value="Aldolase_TIM"/>
</dbReference>
<dbReference type="Proteomes" id="UP000179266">
    <property type="component" value="Unassembled WGS sequence"/>
</dbReference>
<dbReference type="Gene3D" id="3.20.20.70">
    <property type="entry name" value="Aldolase class I"/>
    <property type="match status" value="1"/>
</dbReference>
<dbReference type="GO" id="GO:0051536">
    <property type="term" value="F:iron-sulfur cluster binding"/>
    <property type="evidence" value="ECO:0007669"/>
    <property type="project" value="UniProtKB-KW"/>
</dbReference>
<dbReference type="InterPro" id="IPR058240">
    <property type="entry name" value="rSAM_sf"/>
</dbReference>
<evidence type="ECO:0000313" key="7">
    <source>
        <dbReference type="Proteomes" id="UP000179266"/>
    </source>
</evidence>
<gene>
    <name evidence="6" type="ORF">A2161_07440</name>
</gene>
<protein>
    <recommendedName>
        <fullName evidence="5">Radical SAM core domain-containing protein</fullName>
    </recommendedName>
</protein>
<evidence type="ECO:0000256" key="4">
    <source>
        <dbReference type="ARBA" id="ARBA00023014"/>
    </source>
</evidence>
<dbReference type="PROSITE" id="PS51918">
    <property type="entry name" value="RADICAL_SAM"/>
    <property type="match status" value="1"/>
</dbReference>